<dbReference type="AlphaFoldDB" id="A0A1Y2AVT2"/>
<keyword evidence="1" id="KW-0472">Membrane</keyword>
<dbReference type="InParanoid" id="A0A1Y2AVT2"/>
<dbReference type="Proteomes" id="UP000193986">
    <property type="component" value="Unassembled WGS sequence"/>
</dbReference>
<keyword evidence="3" id="KW-1185">Reference proteome</keyword>
<protein>
    <submittedName>
        <fullName evidence="2">Uncharacterized protein</fullName>
    </submittedName>
</protein>
<keyword evidence="1" id="KW-1133">Transmembrane helix</keyword>
<evidence type="ECO:0000313" key="3">
    <source>
        <dbReference type="Proteomes" id="UP000193986"/>
    </source>
</evidence>
<evidence type="ECO:0000313" key="2">
    <source>
        <dbReference type="EMBL" id="ORY26703.1"/>
    </source>
</evidence>
<reference evidence="2 3" key="1">
    <citation type="submission" date="2016-07" db="EMBL/GenBank/DDBJ databases">
        <title>Pervasive Adenine N6-methylation of Active Genes in Fungi.</title>
        <authorList>
            <consortium name="DOE Joint Genome Institute"/>
            <person name="Mondo S.J."/>
            <person name="Dannebaum R.O."/>
            <person name="Kuo R.C."/>
            <person name="Labutti K."/>
            <person name="Haridas S."/>
            <person name="Kuo A."/>
            <person name="Salamov A."/>
            <person name="Ahrendt S.R."/>
            <person name="Lipzen A."/>
            <person name="Sullivan W."/>
            <person name="Andreopoulos W.B."/>
            <person name="Clum A."/>
            <person name="Lindquist E."/>
            <person name="Daum C."/>
            <person name="Ramamoorthy G.K."/>
            <person name="Gryganskyi A."/>
            <person name="Culley D."/>
            <person name="Magnuson J.K."/>
            <person name="James T.Y."/>
            <person name="O'Malley M.A."/>
            <person name="Stajich J.E."/>
            <person name="Spatafora J.W."/>
            <person name="Visel A."/>
            <person name="Grigoriev I.V."/>
        </authorList>
    </citation>
    <scope>NUCLEOTIDE SEQUENCE [LARGE SCALE GENOMIC DNA]</scope>
    <source>
        <strain evidence="2 3">68-887.2</strain>
    </source>
</reference>
<feature type="transmembrane region" description="Helical" evidence="1">
    <location>
        <begin position="97"/>
        <end position="121"/>
    </location>
</feature>
<keyword evidence="1" id="KW-0812">Transmembrane</keyword>
<proteinExistence type="predicted"/>
<evidence type="ECO:0000256" key="1">
    <source>
        <dbReference type="SAM" id="Phobius"/>
    </source>
</evidence>
<comment type="caution">
    <text evidence="2">The sequence shown here is derived from an EMBL/GenBank/DDBJ whole genome shotgun (WGS) entry which is preliminary data.</text>
</comment>
<feature type="transmembrane region" description="Helical" evidence="1">
    <location>
        <begin position="69"/>
        <end position="91"/>
    </location>
</feature>
<sequence>MGLPLAEAGPAETRLEVELLGPILPSLCRSENTMLSRTDGVVRCSFSSSSIGVVLVLVLVFLMGVSDIVVGIFDIVVGVFVVIGDIFVLVVEGTLVVIVGGVLVELVDVVVLVVVVVVALIGEGGESEKGDSLGIGALGENGERVRQGGGH</sequence>
<organism evidence="2 3">
    <name type="scientific">Naematelia encephala</name>
    <dbReference type="NCBI Taxonomy" id="71784"/>
    <lineage>
        <taxon>Eukaryota</taxon>
        <taxon>Fungi</taxon>
        <taxon>Dikarya</taxon>
        <taxon>Basidiomycota</taxon>
        <taxon>Agaricomycotina</taxon>
        <taxon>Tremellomycetes</taxon>
        <taxon>Tremellales</taxon>
        <taxon>Naemateliaceae</taxon>
        <taxon>Naematelia</taxon>
    </lineage>
</organism>
<dbReference type="EMBL" id="MCFC01000045">
    <property type="protein sequence ID" value="ORY26703.1"/>
    <property type="molecule type" value="Genomic_DNA"/>
</dbReference>
<gene>
    <name evidence="2" type="ORF">BCR39DRAFT_252171</name>
</gene>
<feature type="transmembrane region" description="Helical" evidence="1">
    <location>
        <begin position="40"/>
        <end position="62"/>
    </location>
</feature>
<accession>A0A1Y2AVT2</accession>
<name>A0A1Y2AVT2_9TREE</name>